<keyword evidence="2" id="KW-0547">Nucleotide-binding</keyword>
<organism evidence="6 7">
    <name type="scientific">Timema podura</name>
    <name type="common">Walking stick</name>
    <dbReference type="NCBI Taxonomy" id="61482"/>
    <lineage>
        <taxon>Eukaryota</taxon>
        <taxon>Metazoa</taxon>
        <taxon>Ecdysozoa</taxon>
        <taxon>Arthropoda</taxon>
        <taxon>Hexapoda</taxon>
        <taxon>Insecta</taxon>
        <taxon>Pterygota</taxon>
        <taxon>Neoptera</taxon>
        <taxon>Polyneoptera</taxon>
        <taxon>Phasmatodea</taxon>
        <taxon>Timematodea</taxon>
        <taxon>Timematoidea</taxon>
        <taxon>Timematidae</taxon>
        <taxon>Timema</taxon>
    </lineage>
</organism>
<dbReference type="InterPro" id="IPR027417">
    <property type="entry name" value="P-loop_NTPase"/>
</dbReference>
<dbReference type="Pfam" id="PF00004">
    <property type="entry name" value="AAA"/>
    <property type="match status" value="1"/>
</dbReference>
<dbReference type="SUPFAM" id="SSF52540">
    <property type="entry name" value="P-loop containing nucleoside triphosphate hydrolases"/>
    <property type="match status" value="1"/>
</dbReference>
<accession>A0ABN7NJW6</accession>
<protein>
    <recommendedName>
        <fullName evidence="5">AAA+ ATPase domain-containing protein</fullName>
    </recommendedName>
</protein>
<dbReference type="Gene3D" id="3.40.50.300">
    <property type="entry name" value="P-loop containing nucleotide triphosphate hydrolases"/>
    <property type="match status" value="1"/>
</dbReference>
<gene>
    <name evidence="6" type="ORF">TPAB3V08_LOCUS1851</name>
</gene>
<comment type="caution">
    <text evidence="6">The sequence shown here is derived from an EMBL/GenBank/DDBJ whole genome shotgun (WGS) entry which is preliminary data.</text>
</comment>
<dbReference type="Pfam" id="PF12002">
    <property type="entry name" value="MgsA_C"/>
    <property type="match status" value="1"/>
</dbReference>
<dbReference type="Pfam" id="PF16193">
    <property type="entry name" value="AAA_assoc_2"/>
    <property type="match status" value="1"/>
</dbReference>
<dbReference type="Gene3D" id="1.20.272.10">
    <property type="match status" value="1"/>
</dbReference>
<dbReference type="InterPro" id="IPR051314">
    <property type="entry name" value="AAA_ATPase_RarA/MGS1/WRNIP1"/>
</dbReference>
<evidence type="ECO:0000313" key="6">
    <source>
        <dbReference type="EMBL" id="CAG2054833.1"/>
    </source>
</evidence>
<dbReference type="InterPro" id="IPR003593">
    <property type="entry name" value="AAA+_ATPase"/>
</dbReference>
<evidence type="ECO:0000259" key="5">
    <source>
        <dbReference type="SMART" id="SM00382"/>
    </source>
</evidence>
<evidence type="ECO:0000256" key="4">
    <source>
        <dbReference type="SAM" id="MobiDB-lite"/>
    </source>
</evidence>
<reference evidence="6" key="1">
    <citation type="submission" date="2021-03" db="EMBL/GenBank/DDBJ databases">
        <authorList>
            <person name="Tran Van P."/>
        </authorList>
    </citation>
    <scope>NUCLEOTIDE SEQUENCE</scope>
</reference>
<comment type="similarity">
    <text evidence="1">Belongs to the AAA ATPase family. RarA/MGS1/WRNIP1 subfamily.</text>
</comment>
<dbReference type="InterPro" id="IPR032423">
    <property type="entry name" value="AAA_assoc_2"/>
</dbReference>
<evidence type="ECO:0000313" key="7">
    <source>
        <dbReference type="Proteomes" id="UP001153148"/>
    </source>
</evidence>
<dbReference type="InterPro" id="IPR008921">
    <property type="entry name" value="DNA_pol3_clamp-load_cplx_C"/>
</dbReference>
<dbReference type="SUPFAM" id="SSF48019">
    <property type="entry name" value="post-AAA+ oligomerization domain-like"/>
    <property type="match status" value="1"/>
</dbReference>
<dbReference type="InterPro" id="IPR003959">
    <property type="entry name" value="ATPase_AAA_core"/>
</dbReference>
<dbReference type="PANTHER" id="PTHR13779:SF7">
    <property type="entry name" value="ATPASE WRNIP1"/>
    <property type="match status" value="1"/>
</dbReference>
<evidence type="ECO:0000256" key="1">
    <source>
        <dbReference type="ARBA" id="ARBA00008959"/>
    </source>
</evidence>
<sequence length="666" mass="74313">MSSRVNEGLSCPICGNSFPPFEIEEHANKCLFLASENNSSSSFKKFSDVQQTSPRVKRLKHEEPHPFTQSALGSGSNSICNKELFPGYGLLDDYVNPKSPDTDSISVGPWSARNRCYNISLLWPQSPYPNTDYGPTDMESVSGALGPIYRVHKLYHILIVLKSLEMKITSTRKCTHICVKGDWKTILKKITLSTPARVLILNLPIIGSIVYCDSNAINYATTEAVVRGGVALESKEFERLGTTHILVIQNEDNMEDSVNLIVSTVPLAEQMRPVDLTCFVGQNHVLGQDKVLRTLLQKQDIPSMILWGPPGCGKTTLAHIIAKQCRGGAGRVRFVKLSATMSGVNEIKEAVKVAKNELGFKRRTILFMDEIHRFNKLQQAGYRFETERTYIFFRKCKKSAPMLQDIFLPHIESGTITLIGATTENPSFSLNSALLSRCRVIVLEKLDTESLVTILTRAVRGVGGRVVHQALTSSEQDTPRVEMLPRGEGGGREVGGVFGPLQYGMLHRFLMDSETVLWLAEMCDGDARIALNSLQLALQSQDSVPGRILMISLDDIKDGVKCWVLSLQERCCLQRSHLLYDKKGEEHYNIISAMHKSIRASDDNAALYWLTRMLQGGEDPVFIARRLVRAASEDIGTVRLSRLMLRAYLWFVSTALKFIGKIDISR</sequence>
<keyword evidence="7" id="KW-1185">Reference proteome</keyword>
<feature type="domain" description="AAA+ ATPase" evidence="5">
    <location>
        <begin position="300"/>
        <end position="447"/>
    </location>
</feature>
<dbReference type="InterPro" id="IPR021886">
    <property type="entry name" value="MgsA_C"/>
</dbReference>
<dbReference type="CDD" id="cd00009">
    <property type="entry name" value="AAA"/>
    <property type="match status" value="1"/>
</dbReference>
<dbReference type="SMART" id="SM00382">
    <property type="entry name" value="AAA"/>
    <property type="match status" value="1"/>
</dbReference>
<evidence type="ECO:0000256" key="3">
    <source>
        <dbReference type="ARBA" id="ARBA00022840"/>
    </source>
</evidence>
<keyword evidence="3" id="KW-0067">ATP-binding</keyword>
<dbReference type="Gene3D" id="1.10.8.60">
    <property type="match status" value="1"/>
</dbReference>
<dbReference type="EMBL" id="CAJPIN010001784">
    <property type="protein sequence ID" value="CAG2054833.1"/>
    <property type="molecule type" value="Genomic_DNA"/>
</dbReference>
<dbReference type="Proteomes" id="UP001153148">
    <property type="component" value="Unassembled WGS sequence"/>
</dbReference>
<name>A0ABN7NJW6_TIMPD</name>
<proteinExistence type="inferred from homology"/>
<evidence type="ECO:0000256" key="2">
    <source>
        <dbReference type="ARBA" id="ARBA00022741"/>
    </source>
</evidence>
<dbReference type="PANTHER" id="PTHR13779">
    <property type="entry name" value="WERNER HELICASE-INTERACTING PROTEIN 1 FAMILY MEMBER"/>
    <property type="match status" value="1"/>
</dbReference>
<feature type="region of interest" description="Disordered" evidence="4">
    <location>
        <begin position="53"/>
        <end position="74"/>
    </location>
</feature>
<dbReference type="CDD" id="cd18139">
    <property type="entry name" value="HLD_clamp_RarA"/>
    <property type="match status" value="1"/>
</dbReference>